<reference evidence="3" key="1">
    <citation type="submission" date="2013-08" db="EMBL/GenBank/DDBJ databases">
        <authorList>
            <person name="Mendez C."/>
            <person name="Richter M."/>
            <person name="Ferrer M."/>
            <person name="Sanchez J."/>
        </authorList>
    </citation>
    <scope>NUCLEOTIDE SEQUENCE</scope>
</reference>
<feature type="region of interest" description="Disordered" evidence="1">
    <location>
        <begin position="96"/>
        <end position="139"/>
    </location>
</feature>
<reference evidence="3" key="2">
    <citation type="journal article" date="2014" name="ISME J.">
        <title>Microbial stratification in low pH oxic and suboxic macroscopic growths along an acid mine drainage.</title>
        <authorList>
            <person name="Mendez-Garcia C."/>
            <person name="Mesa V."/>
            <person name="Sprenger R.R."/>
            <person name="Richter M."/>
            <person name="Diez M.S."/>
            <person name="Solano J."/>
            <person name="Bargiela R."/>
            <person name="Golyshina O.V."/>
            <person name="Manteca A."/>
            <person name="Ramos J.L."/>
            <person name="Gallego J.R."/>
            <person name="Llorente I."/>
            <person name="Martins Dos Santos V.A."/>
            <person name="Jensen O.N."/>
            <person name="Pelaez A.I."/>
            <person name="Sanchez J."/>
            <person name="Ferrer M."/>
        </authorList>
    </citation>
    <scope>NUCLEOTIDE SEQUENCE</scope>
</reference>
<organism evidence="3">
    <name type="scientific">mine drainage metagenome</name>
    <dbReference type="NCBI Taxonomy" id="410659"/>
    <lineage>
        <taxon>unclassified sequences</taxon>
        <taxon>metagenomes</taxon>
        <taxon>ecological metagenomes</taxon>
    </lineage>
</organism>
<evidence type="ECO:0000256" key="1">
    <source>
        <dbReference type="SAM" id="MobiDB-lite"/>
    </source>
</evidence>
<evidence type="ECO:0000313" key="3">
    <source>
        <dbReference type="EMBL" id="EQD76629.1"/>
    </source>
</evidence>
<name>T1D567_9ZZZZ</name>
<feature type="compositionally biased region" description="Polar residues" evidence="1">
    <location>
        <begin position="129"/>
        <end position="139"/>
    </location>
</feature>
<dbReference type="EMBL" id="AUZY01001010">
    <property type="protein sequence ID" value="EQD76629.1"/>
    <property type="molecule type" value="Genomic_DNA"/>
</dbReference>
<dbReference type="AlphaFoldDB" id="T1D567"/>
<dbReference type="Pfam" id="PF13667">
    <property type="entry name" value="ThiC-associated"/>
    <property type="match status" value="1"/>
</dbReference>
<feature type="region of interest" description="Disordered" evidence="1">
    <location>
        <begin position="49"/>
        <end position="68"/>
    </location>
</feature>
<dbReference type="InterPro" id="IPR025747">
    <property type="entry name" value="ThiC-associated_dom"/>
</dbReference>
<gene>
    <name evidence="3" type="ORF">B1B_01556</name>
</gene>
<accession>T1D567</accession>
<proteinExistence type="predicted"/>
<comment type="caution">
    <text evidence="3">The sequence shown here is derived from an EMBL/GenBank/DDBJ whole genome shotgun (WGS) entry which is preliminary data.</text>
</comment>
<evidence type="ECO:0000259" key="2">
    <source>
        <dbReference type="Pfam" id="PF13667"/>
    </source>
</evidence>
<protein>
    <submittedName>
        <fullName evidence="3">Thiamine biosynthesis protein ThiC</fullName>
    </submittedName>
</protein>
<feature type="domain" description="ThiC-associated" evidence="2">
    <location>
        <begin position="26"/>
        <end position="95"/>
    </location>
</feature>
<sequence>MSKPREQIGEKLSGLAMRLERPAGATARLYEVGSRPDIRVPYREIAQSPTARGDSLVPNPPIPLYDTSGPFGDPAISIDLTRGLAPIRSRWIEERVTPAKSRTHPRGRASWRGTRFATGSCARPGRASESPSSTTRAGA</sequence>